<comment type="caution">
    <text evidence="1">The sequence shown here is derived from an EMBL/GenBank/DDBJ whole genome shotgun (WGS) entry which is preliminary data.</text>
</comment>
<gene>
    <name evidence="1" type="ORF">PGTUg99_012989</name>
</gene>
<reference evidence="1 2" key="1">
    <citation type="submission" date="2019-05" db="EMBL/GenBank/DDBJ databases">
        <title>Emergence of the Ug99 lineage of the wheat stem rust pathogen through somatic hybridization.</title>
        <authorList>
            <person name="Li F."/>
            <person name="Upadhyaya N.M."/>
            <person name="Sperschneider J."/>
            <person name="Matny O."/>
            <person name="Nguyen-Phuc H."/>
            <person name="Mago R."/>
            <person name="Raley C."/>
            <person name="Miller M.E."/>
            <person name="Silverstein K.A.T."/>
            <person name="Henningsen E."/>
            <person name="Hirsch C.D."/>
            <person name="Visser B."/>
            <person name="Pretorius Z.A."/>
            <person name="Steffenson B.J."/>
            <person name="Schwessinger B."/>
            <person name="Dodds P.N."/>
            <person name="Figueroa M."/>
        </authorList>
    </citation>
    <scope>NUCLEOTIDE SEQUENCE [LARGE SCALE GENOMIC DNA]</scope>
    <source>
        <strain evidence="1 2">Ug99</strain>
    </source>
</reference>
<protein>
    <submittedName>
        <fullName evidence="1">Uncharacterized protein</fullName>
    </submittedName>
</protein>
<proteinExistence type="predicted"/>
<dbReference type="AlphaFoldDB" id="A0A5B0RJ59"/>
<accession>A0A5B0RJ59</accession>
<sequence>MWLLGLRDIHMSKCYGVDRSALGLLSCKRNFPKQMHQDKLRVNGQWRCSGHKSDASWMAHVSFNHPETVLEIEALTNICTLPGCDVTGWLVRAGTYFSRWVATCRTDLLPNCTLPVRPMTEREDFWPHTTSDSSN</sequence>
<dbReference type="EMBL" id="VDEP01000173">
    <property type="protein sequence ID" value="KAA1126021.1"/>
    <property type="molecule type" value="Genomic_DNA"/>
</dbReference>
<dbReference type="Proteomes" id="UP000325313">
    <property type="component" value="Unassembled WGS sequence"/>
</dbReference>
<evidence type="ECO:0000313" key="1">
    <source>
        <dbReference type="EMBL" id="KAA1126021.1"/>
    </source>
</evidence>
<organism evidence="1 2">
    <name type="scientific">Puccinia graminis f. sp. tritici</name>
    <dbReference type="NCBI Taxonomy" id="56615"/>
    <lineage>
        <taxon>Eukaryota</taxon>
        <taxon>Fungi</taxon>
        <taxon>Dikarya</taxon>
        <taxon>Basidiomycota</taxon>
        <taxon>Pucciniomycotina</taxon>
        <taxon>Pucciniomycetes</taxon>
        <taxon>Pucciniales</taxon>
        <taxon>Pucciniaceae</taxon>
        <taxon>Puccinia</taxon>
    </lineage>
</organism>
<name>A0A5B0RJ59_PUCGR</name>
<evidence type="ECO:0000313" key="2">
    <source>
        <dbReference type="Proteomes" id="UP000325313"/>
    </source>
</evidence>